<dbReference type="KEGG" id="pcb:PCHAS_1425300"/>
<keyword evidence="3" id="KW-0687">Ribonucleoprotein</keyword>
<reference evidence="7" key="2">
    <citation type="submission" date="2014-05" db="EMBL/GenBank/DDBJ databases">
        <authorList>
            <person name="Aslett M.A."/>
            <person name="De Silva N."/>
        </authorList>
    </citation>
    <scope>NUCLEOTIDE SEQUENCE</scope>
    <source>
        <strain evidence="7">AS</strain>
    </source>
</reference>
<gene>
    <name evidence="5" type="ORF">PCHAJ_000442400</name>
    <name evidence="7" type="ORF">PCHAS_1425300</name>
    <name evidence="6" type="ORF">PCHCB_000446900</name>
</gene>
<evidence type="ECO:0000256" key="3">
    <source>
        <dbReference type="ARBA" id="ARBA00023274"/>
    </source>
</evidence>
<keyword evidence="2 5" id="KW-0689">Ribosomal protein</keyword>
<dbReference type="InterPro" id="IPR001380">
    <property type="entry name" value="Ribosomal_eL13"/>
</dbReference>
<organism evidence="5 10">
    <name type="scientific">Plasmodium chabaudi chabaudi</name>
    <dbReference type="NCBI Taxonomy" id="31271"/>
    <lineage>
        <taxon>Eukaryota</taxon>
        <taxon>Sar</taxon>
        <taxon>Alveolata</taxon>
        <taxon>Apicomplexa</taxon>
        <taxon>Aconoidasida</taxon>
        <taxon>Haemosporida</taxon>
        <taxon>Plasmodiidae</taxon>
        <taxon>Plasmodium</taxon>
        <taxon>Plasmodium (Vinckeia)</taxon>
    </lineage>
</organism>
<dbReference type="OrthoDB" id="10264538at2759"/>
<evidence type="ECO:0000256" key="2">
    <source>
        <dbReference type="ARBA" id="ARBA00022980"/>
    </source>
</evidence>
<dbReference type="PANTHER" id="PTHR11722">
    <property type="entry name" value="60S RIBOSOMAL PROTEIN L13"/>
    <property type="match status" value="1"/>
</dbReference>
<dbReference type="HAMAP" id="MF_00499">
    <property type="entry name" value="Ribosomal_eL13"/>
    <property type="match status" value="1"/>
</dbReference>
<dbReference type="Proteomes" id="UP000071118">
    <property type="component" value="Chromosome 14"/>
</dbReference>
<dbReference type="Gene3D" id="6.10.250.1480">
    <property type="match status" value="1"/>
</dbReference>
<evidence type="ECO:0000313" key="5">
    <source>
        <dbReference type="EMBL" id="SCM26214.1"/>
    </source>
</evidence>
<evidence type="ECO:0000313" key="7">
    <source>
        <dbReference type="EMBL" id="VTZ70930.1"/>
    </source>
</evidence>
<evidence type="ECO:0000313" key="6">
    <source>
        <dbReference type="EMBL" id="SCN62966.1"/>
    </source>
</evidence>
<dbReference type="GO" id="GO:0006412">
    <property type="term" value="P:translation"/>
    <property type="evidence" value="ECO:0007669"/>
    <property type="project" value="InterPro"/>
</dbReference>
<keyword evidence="8" id="KW-1185">Reference proteome</keyword>
<evidence type="ECO:0000256" key="4">
    <source>
        <dbReference type="SAM" id="MobiDB-lite"/>
    </source>
</evidence>
<reference evidence="7 8" key="1">
    <citation type="journal article" date="2014" name="BMC Biol.">
        <title>A comprehensive evaluation of rodent malaria parasite genomes and gene expression.</title>
        <authorList>
            <person name="Otto T.D."/>
            <person name="Bohme U."/>
            <person name="Jackson A.P."/>
            <person name="Hunt M."/>
            <person name="Franke-Fayard B."/>
            <person name="Hoeijmakers W.A."/>
            <person name="Religa A.A."/>
            <person name="Robertson L."/>
            <person name="Sanders M."/>
            <person name="Ogun S.A."/>
            <person name="Cunningham D."/>
            <person name="Erhart A."/>
            <person name="Billker O."/>
            <person name="Khan S.M."/>
            <person name="Stunnenberg H.G."/>
            <person name="Langhorne J."/>
            <person name="Holder A.A."/>
            <person name="Waters A.P."/>
            <person name="Newbold C.I."/>
            <person name="Pain A."/>
            <person name="Berriman M."/>
            <person name="Janse C.J."/>
        </authorList>
    </citation>
    <scope>NUCLEOTIDE SEQUENCE [LARGE SCALE GENOMIC DNA]</scope>
    <source>
        <strain evidence="7 8">AS</strain>
    </source>
</reference>
<dbReference type="EMBL" id="LT608166">
    <property type="protein sequence ID" value="SCN62966.1"/>
    <property type="molecule type" value="Genomic_DNA"/>
</dbReference>
<evidence type="ECO:0000313" key="8">
    <source>
        <dbReference type="Proteomes" id="UP000071118"/>
    </source>
</evidence>
<feature type="region of interest" description="Disordered" evidence="4">
    <location>
        <begin position="179"/>
        <end position="215"/>
    </location>
</feature>
<dbReference type="EMBL" id="LT608180">
    <property type="protein sequence ID" value="SCM26214.1"/>
    <property type="molecule type" value="Genomic_DNA"/>
</dbReference>
<dbReference type="GO" id="GO:0003735">
    <property type="term" value="F:structural constituent of ribosome"/>
    <property type="evidence" value="ECO:0007669"/>
    <property type="project" value="InterPro"/>
</dbReference>
<feature type="compositionally biased region" description="Basic residues" evidence="4">
    <location>
        <begin position="188"/>
        <end position="215"/>
    </location>
</feature>
<name>A0A077TQY7_PLACU</name>
<dbReference type="GO" id="GO:0022625">
    <property type="term" value="C:cytosolic large ribosomal subunit"/>
    <property type="evidence" value="ECO:0007669"/>
    <property type="project" value="TreeGrafter"/>
</dbReference>
<accession>A0A077TQY7</accession>
<evidence type="ECO:0000313" key="9">
    <source>
        <dbReference type="Proteomes" id="UP000195489"/>
    </source>
</evidence>
<dbReference type="RefSeq" id="XP_743514.1">
    <property type="nucleotide sequence ID" value="XM_738421.1"/>
</dbReference>
<proteinExistence type="inferred from homology"/>
<dbReference type="GO" id="GO:0003723">
    <property type="term" value="F:RNA binding"/>
    <property type="evidence" value="ECO:0007669"/>
    <property type="project" value="TreeGrafter"/>
</dbReference>
<sequence>MVSHNNVLPNVHLHKWWQRYVRVDFNKNIKRKQRRLLREKRRKQNGGTPIEKLHPVVHCPTQRYNYKTRLGKGFTLEEIKAVKLTPSAARSIGIIVDKRRKNRCEESLKENAERLQKYLNSLVMIPLKKDKPKNGIGGIPADATKEVIEQHKERKQLRSIFKKGSSVKPFYETIETSKIDQSSSAYKTLRKAKLAERRKNRQQQRKDIKRKSKDN</sequence>
<dbReference type="Proteomes" id="UP000507163">
    <property type="component" value="Chromosome 14"/>
</dbReference>
<reference evidence="9 10" key="3">
    <citation type="submission" date="2016-08" db="EMBL/GenBank/DDBJ databases">
        <authorList>
            <consortium name="Pathogen Informatics"/>
        </authorList>
    </citation>
    <scope>NUCLEOTIDE SEQUENCE [LARGE SCALE GENOMIC DNA]</scope>
    <source>
        <strain evidence="5 10">AJ</strain>
        <strain evidence="7">AS</strain>
        <strain evidence="6 9">CB</strain>
    </source>
</reference>
<dbReference type="Pfam" id="PF01294">
    <property type="entry name" value="Ribosomal_L13e"/>
    <property type="match status" value="1"/>
</dbReference>
<dbReference type="Proteomes" id="UP000195489">
    <property type="component" value="Chromosome 14"/>
</dbReference>
<dbReference type="VEuPathDB" id="PlasmoDB:PCHAS_1425300"/>
<comment type="similarity">
    <text evidence="1">Belongs to the eukaryotic ribosomal protein eL13 family.</text>
</comment>
<dbReference type="AlphaFoldDB" id="A0A077TQY7"/>
<evidence type="ECO:0000256" key="1">
    <source>
        <dbReference type="ARBA" id="ARBA00005640"/>
    </source>
</evidence>
<evidence type="ECO:0000313" key="10">
    <source>
        <dbReference type="Proteomes" id="UP000507163"/>
    </source>
</evidence>
<dbReference type="EMBL" id="LK022891">
    <property type="protein sequence ID" value="VTZ70930.1"/>
    <property type="molecule type" value="Genomic_DNA"/>
</dbReference>
<dbReference type="GeneID" id="3496618"/>
<dbReference type="PANTHER" id="PTHR11722:SF0">
    <property type="entry name" value="LARGE RIBOSOMAL SUBUNIT PROTEIN EL13"/>
    <property type="match status" value="1"/>
</dbReference>
<protein>
    <submittedName>
        <fullName evidence="5">60S ribosomal protein L13-2, putative</fullName>
    </submittedName>
</protein>